<dbReference type="GO" id="GO:0009252">
    <property type="term" value="P:peptidoglycan biosynthetic process"/>
    <property type="evidence" value="ECO:0007669"/>
    <property type="project" value="UniProtKB-UniRule"/>
</dbReference>
<keyword evidence="2 10" id="KW-1003">Cell membrane</keyword>
<evidence type="ECO:0000313" key="13">
    <source>
        <dbReference type="Proteomes" id="UP000000647"/>
    </source>
</evidence>
<feature type="transmembrane region" description="Helical" evidence="10">
    <location>
        <begin position="448"/>
        <end position="471"/>
    </location>
</feature>
<dbReference type="GO" id="GO:0034204">
    <property type="term" value="P:lipid translocation"/>
    <property type="evidence" value="ECO:0007669"/>
    <property type="project" value="TreeGrafter"/>
</dbReference>
<gene>
    <name evidence="10" type="primary">murJ</name>
    <name evidence="12" type="ordered locus">Hhal_1838</name>
</gene>
<dbReference type="HAMAP" id="MF_02078">
    <property type="entry name" value="MurJ_MviN"/>
    <property type="match status" value="1"/>
</dbReference>
<feature type="transmembrane region" description="Helical" evidence="10">
    <location>
        <begin position="85"/>
        <end position="112"/>
    </location>
</feature>
<evidence type="ECO:0000256" key="8">
    <source>
        <dbReference type="ARBA" id="ARBA00060041"/>
    </source>
</evidence>
<reference evidence="13" key="1">
    <citation type="submission" date="2006-12" db="EMBL/GenBank/DDBJ databases">
        <title>Complete sequence of Halorhodospira halophila SL1.</title>
        <authorList>
            <consortium name="US DOE Joint Genome Institute"/>
            <person name="Copeland A."/>
            <person name="Lucas S."/>
            <person name="Lapidus A."/>
            <person name="Barry K."/>
            <person name="Detter J.C."/>
            <person name="Glavina del Rio T."/>
            <person name="Hammon N."/>
            <person name="Israni S."/>
            <person name="Dalin E."/>
            <person name="Tice H."/>
            <person name="Pitluck S."/>
            <person name="Saunders E."/>
            <person name="Brettin T."/>
            <person name="Bruce D."/>
            <person name="Han C."/>
            <person name="Tapia R."/>
            <person name="Schmutz J."/>
            <person name="Larimer F."/>
            <person name="Land M."/>
            <person name="Hauser L."/>
            <person name="Kyrpides N."/>
            <person name="Mikhailova N."/>
            <person name="Hoff W."/>
            <person name="Richardson P."/>
        </authorList>
    </citation>
    <scope>NUCLEOTIDE SEQUENCE [LARGE SCALE GENOMIC DNA]</scope>
    <source>
        <strain evidence="13">DSM 244 / SL1</strain>
    </source>
</reference>
<keyword evidence="13" id="KW-1185">Reference proteome</keyword>
<feature type="transmembrane region" description="Helical" evidence="10">
    <location>
        <begin position="315"/>
        <end position="339"/>
    </location>
</feature>
<dbReference type="eggNOG" id="COG0728">
    <property type="taxonomic scope" value="Bacteria"/>
</dbReference>
<dbReference type="PANTHER" id="PTHR47019">
    <property type="entry name" value="LIPID II FLIPPASE MURJ"/>
    <property type="match status" value="1"/>
</dbReference>
<dbReference type="InterPro" id="IPR004268">
    <property type="entry name" value="MurJ"/>
</dbReference>
<dbReference type="GO" id="GO:0005886">
    <property type="term" value="C:plasma membrane"/>
    <property type="evidence" value="ECO:0007669"/>
    <property type="project" value="UniProtKB-SubCell"/>
</dbReference>
<dbReference type="HOGENOM" id="CLU_006797_5_3_6"/>
<dbReference type="NCBIfam" id="TIGR01695">
    <property type="entry name" value="murJ_mviN"/>
    <property type="match status" value="1"/>
</dbReference>
<keyword evidence="5 10" id="KW-0573">Peptidoglycan synthesis</keyword>
<evidence type="ECO:0000256" key="6">
    <source>
        <dbReference type="ARBA" id="ARBA00022989"/>
    </source>
</evidence>
<dbReference type="GO" id="GO:0015648">
    <property type="term" value="F:lipid-linked peptidoglycan transporter activity"/>
    <property type="evidence" value="ECO:0007669"/>
    <property type="project" value="UniProtKB-UniRule"/>
</dbReference>
<accession>A1WY40</accession>
<dbReference type="PRINTS" id="PR01806">
    <property type="entry name" value="VIRFACTRMVIN"/>
</dbReference>
<comment type="function">
    <text evidence="8 10 11">Involved in peptidoglycan biosynthesis. Transports lipid-linked peptidoglycan precursors from the inner to the outer leaflet of the cytoplasmic membrane.</text>
</comment>
<keyword evidence="4 10" id="KW-0133">Cell shape</keyword>
<comment type="subcellular location">
    <subcellularLocation>
        <location evidence="10">Cell inner membrane</location>
        <topology evidence="10">Multi-pass membrane protein</topology>
    </subcellularLocation>
    <subcellularLocation>
        <location evidence="1">Cell membrane</location>
        <topology evidence="1">Multi-pass membrane protein</topology>
    </subcellularLocation>
</comment>
<feature type="transmembrane region" description="Helical" evidence="10">
    <location>
        <begin position="384"/>
        <end position="406"/>
    </location>
</feature>
<dbReference type="KEGG" id="hha:Hhal_1838"/>
<keyword evidence="10 11" id="KW-0813">Transport</keyword>
<evidence type="ECO:0000256" key="10">
    <source>
        <dbReference type="HAMAP-Rule" id="MF_02078"/>
    </source>
</evidence>
<dbReference type="Pfam" id="PF03023">
    <property type="entry name" value="MurJ"/>
    <property type="match status" value="1"/>
</dbReference>
<dbReference type="RefSeq" id="WP_011814624.1">
    <property type="nucleotide sequence ID" value="NC_008789.1"/>
</dbReference>
<dbReference type="CDD" id="cd13123">
    <property type="entry name" value="MATE_MurJ_like"/>
    <property type="match status" value="1"/>
</dbReference>
<feature type="transmembrane region" description="Helical" evidence="10">
    <location>
        <begin position="351"/>
        <end position="372"/>
    </location>
</feature>
<dbReference type="InterPro" id="IPR051050">
    <property type="entry name" value="Lipid_II_flippase_MurJ/MviN"/>
</dbReference>
<feature type="transmembrane region" description="Helical" evidence="10">
    <location>
        <begin position="276"/>
        <end position="294"/>
    </location>
</feature>
<comment type="similarity">
    <text evidence="9 10 11">Belongs to the MurJ/MviN family.</text>
</comment>
<dbReference type="GO" id="GO:0008360">
    <property type="term" value="P:regulation of cell shape"/>
    <property type="evidence" value="ECO:0007669"/>
    <property type="project" value="UniProtKB-UniRule"/>
</dbReference>
<evidence type="ECO:0000256" key="3">
    <source>
        <dbReference type="ARBA" id="ARBA00022692"/>
    </source>
</evidence>
<evidence type="ECO:0000256" key="4">
    <source>
        <dbReference type="ARBA" id="ARBA00022960"/>
    </source>
</evidence>
<dbReference type="STRING" id="349124.Hhal_1838"/>
<keyword evidence="3 10" id="KW-0812">Transmembrane</keyword>
<feature type="transmembrane region" description="Helical" evidence="10">
    <location>
        <begin position="132"/>
        <end position="153"/>
    </location>
</feature>
<feature type="transmembrane region" description="Helical" evidence="10">
    <location>
        <begin position="249"/>
        <end position="270"/>
    </location>
</feature>
<dbReference type="OrthoDB" id="9816572at2"/>
<evidence type="ECO:0000256" key="1">
    <source>
        <dbReference type="ARBA" id="ARBA00004651"/>
    </source>
</evidence>
<dbReference type="PIRSF" id="PIRSF002869">
    <property type="entry name" value="MviN"/>
    <property type="match status" value="1"/>
</dbReference>
<dbReference type="Proteomes" id="UP000000647">
    <property type="component" value="Chromosome"/>
</dbReference>
<dbReference type="EMBL" id="CP000544">
    <property type="protein sequence ID" value="ABM62602.1"/>
    <property type="molecule type" value="Genomic_DNA"/>
</dbReference>
<proteinExistence type="inferred from homology"/>
<evidence type="ECO:0000256" key="2">
    <source>
        <dbReference type="ARBA" id="ARBA00022475"/>
    </source>
</evidence>
<dbReference type="AlphaFoldDB" id="A1WY40"/>
<name>A1WY40_HALHL</name>
<dbReference type="GO" id="GO:0071555">
    <property type="term" value="P:cell wall organization"/>
    <property type="evidence" value="ECO:0007669"/>
    <property type="project" value="UniProtKB-UniRule"/>
</dbReference>
<dbReference type="UniPathway" id="UPA00219"/>
<feature type="transmembrane region" description="Helical" evidence="10">
    <location>
        <begin position="160"/>
        <end position="182"/>
    </location>
</feature>
<evidence type="ECO:0000256" key="11">
    <source>
        <dbReference type="PIRNR" id="PIRNR002869"/>
    </source>
</evidence>
<evidence type="ECO:0000313" key="12">
    <source>
        <dbReference type="EMBL" id="ABM62602.1"/>
    </source>
</evidence>
<evidence type="ECO:0000256" key="5">
    <source>
        <dbReference type="ARBA" id="ARBA00022984"/>
    </source>
</evidence>
<feature type="transmembrane region" description="Helical" evidence="10">
    <location>
        <begin position="483"/>
        <end position="506"/>
    </location>
</feature>
<evidence type="ECO:0000256" key="7">
    <source>
        <dbReference type="ARBA" id="ARBA00023136"/>
    </source>
</evidence>
<reference evidence="12 13" key="2">
    <citation type="journal article" date="2013" name="Stand. Genomic Sci.">
        <title>Complete genome sequence of Halorhodospira halophila SL1.</title>
        <authorList>
            <person name="Challacombe J.F."/>
            <person name="Majid S."/>
            <person name="Deole R."/>
            <person name="Brettin T.S."/>
            <person name="Bruce D."/>
            <person name="Delano S.F."/>
            <person name="Detter J.C."/>
            <person name="Gleasner C.D."/>
            <person name="Han C.S."/>
            <person name="Misra M."/>
            <person name="Reitenga K.G."/>
            <person name="Mikhailova N."/>
            <person name="Woyke T."/>
            <person name="Pitluck S."/>
            <person name="Nolan M."/>
            <person name="Land M.L."/>
            <person name="Saunders E."/>
            <person name="Tapia R."/>
            <person name="Lapidus A."/>
            <person name="Ivanova N."/>
            <person name="Hoff W.D."/>
        </authorList>
    </citation>
    <scope>NUCLEOTIDE SEQUENCE [LARGE SCALE GENOMIC DNA]</scope>
    <source>
        <strain evidence="13">DSM 244 / SL1</strain>
    </source>
</reference>
<keyword evidence="7 10" id="KW-0472">Membrane</keyword>
<organism evidence="12 13">
    <name type="scientific">Halorhodospira halophila (strain DSM 244 / SL1)</name>
    <name type="common">Ectothiorhodospira halophila (strain DSM 244 / SL1)</name>
    <dbReference type="NCBI Taxonomy" id="349124"/>
    <lineage>
        <taxon>Bacteria</taxon>
        <taxon>Pseudomonadati</taxon>
        <taxon>Pseudomonadota</taxon>
        <taxon>Gammaproteobacteria</taxon>
        <taxon>Chromatiales</taxon>
        <taxon>Ectothiorhodospiraceae</taxon>
        <taxon>Halorhodospira</taxon>
    </lineage>
</organism>
<feature type="transmembrane region" description="Helical" evidence="10">
    <location>
        <begin position="412"/>
        <end position="436"/>
    </location>
</feature>
<sequence>MVTGLFRHIFTFGSLTFVSRMLGLARDVIIAGVFGSGAQTDAFIVAFKIPNFMRRITAEGAFSQAFVPVLTDYRTHSTHREVRALIAYSAGTLGLALALVAALGMAAAPAVVSAFAPGFSDDPERFGLTVDLLRVTFPYILFISLVACAGAVLHTCNRFASFAFAPVLLNAAMIGAALWATPWFEEPIMALAVAVTVAGVLQLLLQLPFLHREGLLVWPRPSLRHPGVRRVAKLMGPAVIGSSVMQVNLLVDTILASFLITGSVSWLYFSDRLVEFPLGVFGIALGTVLLPRLSAEHAGSEPERFSRTLDWGLRLVLLVVAPATAGLIVLAGPILATLFQYGAFGPEDVVAASWSLAAYSLGLFGFVLVKVLTPGYFSREDMKTPVYCAVAAVAVNLVLSVSAVWALHETPYGHVALAAATAASATVNSALLFTGLVRRGVYRAGSGWLRLIGQVAVATALMVAVLAYPALRLEAWLEAGVAMRVAALAAVVLAGGGVYFATLYALGVRPRQFREPPAPAPEAAGESGG</sequence>
<keyword evidence="10" id="KW-0997">Cell inner membrane</keyword>
<protein>
    <recommendedName>
        <fullName evidence="10">Probable lipid II flippase MurJ</fullName>
    </recommendedName>
</protein>
<evidence type="ECO:0000256" key="9">
    <source>
        <dbReference type="ARBA" id="ARBA00061532"/>
    </source>
</evidence>
<comment type="pathway">
    <text evidence="10">Cell wall biogenesis; peptidoglycan biosynthesis.</text>
</comment>
<feature type="transmembrane region" description="Helical" evidence="10">
    <location>
        <begin position="28"/>
        <end position="47"/>
    </location>
</feature>
<dbReference type="PANTHER" id="PTHR47019:SF1">
    <property type="entry name" value="LIPID II FLIPPASE MURJ"/>
    <property type="match status" value="1"/>
</dbReference>
<keyword evidence="6 10" id="KW-1133">Transmembrane helix</keyword>
<feature type="transmembrane region" description="Helical" evidence="10">
    <location>
        <begin position="188"/>
        <end position="210"/>
    </location>
</feature>
<keyword evidence="10 11" id="KW-0961">Cell wall biogenesis/degradation</keyword>